<organism evidence="1 2">
    <name type="scientific">Caerostris extrusa</name>
    <name type="common">Bark spider</name>
    <name type="synonym">Caerostris bankana</name>
    <dbReference type="NCBI Taxonomy" id="172846"/>
    <lineage>
        <taxon>Eukaryota</taxon>
        <taxon>Metazoa</taxon>
        <taxon>Ecdysozoa</taxon>
        <taxon>Arthropoda</taxon>
        <taxon>Chelicerata</taxon>
        <taxon>Arachnida</taxon>
        <taxon>Araneae</taxon>
        <taxon>Araneomorphae</taxon>
        <taxon>Entelegynae</taxon>
        <taxon>Araneoidea</taxon>
        <taxon>Araneidae</taxon>
        <taxon>Caerostris</taxon>
    </lineage>
</organism>
<name>A0AAV4W1S5_CAEEX</name>
<comment type="caution">
    <text evidence="1">The sequence shown here is derived from an EMBL/GenBank/DDBJ whole genome shotgun (WGS) entry which is preliminary data.</text>
</comment>
<gene>
    <name evidence="1" type="ORF">CEXT_620121</name>
</gene>
<dbReference type="Proteomes" id="UP001054945">
    <property type="component" value="Unassembled WGS sequence"/>
</dbReference>
<evidence type="ECO:0000313" key="2">
    <source>
        <dbReference type="Proteomes" id="UP001054945"/>
    </source>
</evidence>
<dbReference type="AlphaFoldDB" id="A0AAV4W1S5"/>
<dbReference type="EMBL" id="BPLR01015402">
    <property type="protein sequence ID" value="GIY75869.1"/>
    <property type="molecule type" value="Genomic_DNA"/>
</dbReference>
<sequence>MEKPYRLHRFEEVAWGSKEETDYHRCPSKRASSYYECTRRRFVTLKHEFEAYPLRHAINICQALWAHGNRALNLCPAVIALLLVGKGEFPITTAVQAKRVGSNYECTRRRFVTLEHEFEAYPLRHAINICQTLWAHETRALEQLDDRLEASGSYYECTRRRFVTLKHAFEAYPLRHAINICQALWAHGNRALNLCPAVIALLLVGKVGSGISLSMVTFCRISGQLMGGSVIKWLVLVNGLSV</sequence>
<proteinExistence type="predicted"/>
<reference evidence="1 2" key="1">
    <citation type="submission" date="2021-06" db="EMBL/GenBank/DDBJ databases">
        <title>Caerostris extrusa draft genome.</title>
        <authorList>
            <person name="Kono N."/>
            <person name="Arakawa K."/>
        </authorList>
    </citation>
    <scope>NUCLEOTIDE SEQUENCE [LARGE SCALE GENOMIC DNA]</scope>
</reference>
<accession>A0AAV4W1S5</accession>
<keyword evidence="2" id="KW-1185">Reference proteome</keyword>
<evidence type="ECO:0000313" key="1">
    <source>
        <dbReference type="EMBL" id="GIY75869.1"/>
    </source>
</evidence>
<protein>
    <submittedName>
        <fullName evidence="1">Uncharacterized protein</fullName>
    </submittedName>
</protein>